<name>A0A4Q2S6K5_9HYPH</name>
<organism evidence="1 2">
    <name type="scientific">Ciceribacter ferrooxidans</name>
    <dbReference type="NCBI Taxonomy" id="2509717"/>
    <lineage>
        <taxon>Bacteria</taxon>
        <taxon>Pseudomonadati</taxon>
        <taxon>Pseudomonadota</taxon>
        <taxon>Alphaproteobacteria</taxon>
        <taxon>Hyphomicrobiales</taxon>
        <taxon>Rhizobiaceae</taxon>
        <taxon>Ciceribacter</taxon>
    </lineage>
</organism>
<reference evidence="1 2" key="1">
    <citation type="submission" date="2019-01" db="EMBL/GenBank/DDBJ databases">
        <authorList>
            <person name="Deng T."/>
        </authorList>
    </citation>
    <scope>NUCLEOTIDE SEQUENCE [LARGE SCALE GENOMIC DNA]</scope>
    <source>
        <strain evidence="1 2">F8825</strain>
    </source>
</reference>
<evidence type="ECO:0008006" key="3">
    <source>
        <dbReference type="Google" id="ProtNLM"/>
    </source>
</evidence>
<evidence type="ECO:0000313" key="2">
    <source>
        <dbReference type="Proteomes" id="UP000291088"/>
    </source>
</evidence>
<protein>
    <recommendedName>
        <fullName evidence="3">Right handed beta helix domain-containing protein</fullName>
    </recommendedName>
</protein>
<gene>
    <name evidence="1" type="ORF">EUU22_24665</name>
</gene>
<dbReference type="Gene3D" id="2.60.40.10">
    <property type="entry name" value="Immunoglobulins"/>
    <property type="match status" value="1"/>
</dbReference>
<dbReference type="InterPro" id="IPR013783">
    <property type="entry name" value="Ig-like_fold"/>
</dbReference>
<dbReference type="EMBL" id="SDVB01000420">
    <property type="protein sequence ID" value="RYB95999.1"/>
    <property type="molecule type" value="Genomic_DNA"/>
</dbReference>
<dbReference type="Pfam" id="PF20129">
    <property type="entry name" value="DUF6519"/>
    <property type="match status" value="2"/>
</dbReference>
<proteinExistence type="predicted"/>
<evidence type="ECO:0000313" key="1">
    <source>
        <dbReference type="EMBL" id="RYB95999.1"/>
    </source>
</evidence>
<accession>A0A4Q2S6K5</accession>
<dbReference type="AlphaFoldDB" id="A0A4Q2S6K5"/>
<comment type="caution">
    <text evidence="1">The sequence shown here is derived from an EMBL/GenBank/DDBJ whole genome shotgun (WGS) entry which is preliminary data.</text>
</comment>
<dbReference type="InterPro" id="IPR045392">
    <property type="entry name" value="DUF6519"/>
</dbReference>
<dbReference type="Proteomes" id="UP000291088">
    <property type="component" value="Unassembled WGS sequence"/>
</dbReference>
<dbReference type="InterPro" id="IPR012334">
    <property type="entry name" value="Pectin_lyas_fold"/>
</dbReference>
<dbReference type="Gene3D" id="2.160.20.10">
    <property type="entry name" value="Single-stranded right-handed beta-helix, Pectin lyase-like"/>
    <property type="match status" value="1"/>
</dbReference>
<keyword evidence="2" id="KW-1185">Reference proteome</keyword>
<dbReference type="OrthoDB" id="134981at2"/>
<dbReference type="RefSeq" id="WP_129334610.1">
    <property type="nucleotide sequence ID" value="NZ_SDVB01000420.1"/>
</dbReference>
<sequence length="1244" mass="133345">MTGDISRKTFDPAKDFSLVGMQQGRLFTDADWNEQGDILRASDRETTADIIGPAGFPEEDAGFGLIPDAGTGTLVITPGTGYVAGVGHVLRWPAAYKLTRQSGTGGNAVWRIDDGKGLSDGDVLSTDPAGLTGFVKVRDFAEDSNGVRTFRTTPALGDAVTGAFRPAIFSRQPYGAGTPLPEVAGDYLAVLKSTDQVVTALDDPLLREVAFDGPDTAYRDRTVWQVSLVSRAALLALGYQAADLTCPALSKGFDPVLADRARGELRARAELSDLSAGPCNLPPAAGYRSLDNLLFRVEIHLGGDEATAFYKWSRENAIHRTRYREIDAGILVVESIGRDELTALKTGDWIEIRDQAAIYGEAPGFFARIDEVVGQRVSLAELRDPFTLAPLLSNGLPDTDKLPAEAFVTRWEGGLPVQVDDAAADWADLENGVQIRFEVGQYQSGDHWAIPARAVSGDVEWPRNPATGEPMSKPADGPRRNYAALAWLALDGAGVWTVTEDCRPIFPSITRSKQVLYAGGDGQETLDDPLNAAALAPLPKELSVAVVRGHSPVEGETIRFTVVEGAGQFGNGLPTQQVTTDAAGVASVTWSLDGTNRVQRVVAQRLDAAGTATHAPIAFNATLARASHVSFDPANTPELGPANTVQKAIEALAGLQQLGCTTIVIQPGEDWVARLEGLQPGENASICFARGTYTTGRTVRMSGLGHIRISGAGPGTVRIVANRTEAALAFEGCVSVAVSGLELATPDANSAVDAGLKRHRQGTLDFGHCDEVEVHGCTLSCGGGTSTERTCVTVRGYSETLKTLKVTRSVRITGNSLTVGNLQEGIVVTDAVDVDVSGNLLIAKPGKGSLKLDAFLADKVWVATTAKSLISRPVKGNVGRGIGFKEIAAKEWRMTFDSPVPQKDWDDLVAKNPPVASDLSNQDTFSRWAQGLIASVAEDPDRMPAFRKQLKRVGESFGTDSRGLDNPKVRTTLLVSSDPVVQRFDARSGAQRQVVVEANGQVVAFDSAFSQKDWTTLISRSGSATKIANADELLKLSYGLAKKVLVDKELRAGLGSVQNWLKALEENSVSLGAQGIVCGGRHMDNVAIRGNAIRAFQVGVRVAVSHMRTLNVRSRSVSIDDNRMELMAPSVEAYAGYGVMVGNVDTLRIRGNEMALSSRPNFIRYFAQGIRIWGFIGHQILVAENRISMATMGIRLVSVVPFDNDDPHLWVFRENLIQGPAGIRNWKATPSWPLIDQNNLTRSI</sequence>